<reference evidence="8 9" key="1">
    <citation type="submission" date="2024-10" db="EMBL/GenBank/DDBJ databases">
        <authorList>
            <person name="Kim D."/>
        </authorList>
    </citation>
    <scope>NUCLEOTIDE SEQUENCE [LARGE SCALE GENOMIC DNA]</scope>
    <source>
        <strain evidence="8">Taebaek</strain>
    </source>
</reference>
<keyword evidence="4" id="KW-0689">Ribosomal protein</keyword>
<dbReference type="Pfam" id="PF10236">
    <property type="entry name" value="DAP3"/>
    <property type="match status" value="1"/>
</dbReference>
<dbReference type="PANTHER" id="PTHR12810">
    <property type="entry name" value="MITOCHONDRIAL 28S RIBOSOMAL PROTEIN S29"/>
    <property type="match status" value="1"/>
</dbReference>
<evidence type="ECO:0000256" key="3">
    <source>
        <dbReference type="ARBA" id="ARBA00022946"/>
    </source>
</evidence>
<comment type="similarity">
    <text evidence="2">Belongs to the mitochondrion-specific ribosomal protein mS29 family.</text>
</comment>
<sequence>MLCLRRVLSHGHPFVFSVSSECRSTYMTTSSNDPSEFTADDVGKLYKVPSNLLNVLNVRRKMPEFFVRQLDTLRECVWLYRQQTQEAFHCLHEVDLAHRPALRLVLWGHFGTGKTITLSQLNHLAINKGYIIFGVKDALRWSRDNYRPVQLSTYKPGRLDSPWWAGRLLTAFKVENGHAWKKLAELKTTKDYEWTKVEKTPKGKPLTDIVEMGLTAPALSTDCVGALCRELRAHASAGSIKLLVTIDKANGLFSEKCAVKWPTDRRKATPDELSLNIFIRKFLMPIWSNGLCAMIADKAVVSDARDHLSVSPLDPRSLFGERGYEQIEPFVSVESQHYSEAEFNVIHDYYLEKNWIRQKKGPEGEEAKRQMMYLSAFNPSHYERLCSFSWNLSCSVPVLNN</sequence>
<comment type="subcellular location">
    <subcellularLocation>
        <location evidence="1">Mitochondrion</location>
    </subcellularLocation>
</comment>
<evidence type="ECO:0000313" key="8">
    <source>
        <dbReference type="EMBL" id="KAL3085148.1"/>
    </source>
</evidence>
<evidence type="ECO:0000256" key="1">
    <source>
        <dbReference type="ARBA" id="ARBA00004173"/>
    </source>
</evidence>
<dbReference type="AlphaFoldDB" id="A0ABD2J633"/>
<dbReference type="EMBL" id="JBICCN010000232">
    <property type="protein sequence ID" value="KAL3085148.1"/>
    <property type="molecule type" value="Genomic_DNA"/>
</dbReference>
<keyword evidence="9" id="KW-1185">Reference proteome</keyword>
<dbReference type="PANTHER" id="PTHR12810:SF0">
    <property type="entry name" value="SMALL RIBOSOMAL SUBUNIT PROTEIN MS29"/>
    <property type="match status" value="1"/>
</dbReference>
<protein>
    <recommendedName>
        <fullName evidence="7">Small ribosomal subunit protein mS29</fullName>
    </recommendedName>
</protein>
<dbReference type="GO" id="GO:1990904">
    <property type="term" value="C:ribonucleoprotein complex"/>
    <property type="evidence" value="ECO:0007669"/>
    <property type="project" value="UniProtKB-KW"/>
</dbReference>
<organism evidence="8 9">
    <name type="scientific">Heterodera schachtii</name>
    <name type="common">Sugarbeet cyst nematode worm</name>
    <name type="synonym">Tylenchus schachtii</name>
    <dbReference type="NCBI Taxonomy" id="97005"/>
    <lineage>
        <taxon>Eukaryota</taxon>
        <taxon>Metazoa</taxon>
        <taxon>Ecdysozoa</taxon>
        <taxon>Nematoda</taxon>
        <taxon>Chromadorea</taxon>
        <taxon>Rhabditida</taxon>
        <taxon>Tylenchina</taxon>
        <taxon>Tylenchomorpha</taxon>
        <taxon>Tylenchoidea</taxon>
        <taxon>Heteroderidae</taxon>
        <taxon>Heteroderinae</taxon>
        <taxon>Heterodera</taxon>
    </lineage>
</organism>
<evidence type="ECO:0000256" key="5">
    <source>
        <dbReference type="ARBA" id="ARBA00023128"/>
    </source>
</evidence>
<accession>A0ABD2J633</accession>
<keyword evidence="3" id="KW-0809">Transit peptide</keyword>
<evidence type="ECO:0000256" key="6">
    <source>
        <dbReference type="ARBA" id="ARBA00023274"/>
    </source>
</evidence>
<dbReference type="InterPro" id="IPR019368">
    <property type="entry name" value="Ribosomal_mS29"/>
</dbReference>
<keyword evidence="6" id="KW-0687">Ribonucleoprotein</keyword>
<evidence type="ECO:0000256" key="4">
    <source>
        <dbReference type="ARBA" id="ARBA00022980"/>
    </source>
</evidence>
<comment type="caution">
    <text evidence="8">The sequence shown here is derived from an EMBL/GenBank/DDBJ whole genome shotgun (WGS) entry which is preliminary data.</text>
</comment>
<name>A0ABD2J633_HETSC</name>
<gene>
    <name evidence="8" type="ORF">niasHS_010217</name>
</gene>
<dbReference type="Proteomes" id="UP001620645">
    <property type="component" value="Unassembled WGS sequence"/>
</dbReference>
<dbReference type="GO" id="GO:0005840">
    <property type="term" value="C:ribosome"/>
    <property type="evidence" value="ECO:0007669"/>
    <property type="project" value="UniProtKB-KW"/>
</dbReference>
<dbReference type="GO" id="GO:0005739">
    <property type="term" value="C:mitochondrion"/>
    <property type="evidence" value="ECO:0007669"/>
    <property type="project" value="UniProtKB-SubCell"/>
</dbReference>
<dbReference type="PRINTS" id="PR01716">
    <property type="entry name" value="DEATHASSOCP3"/>
</dbReference>
<dbReference type="InterPro" id="IPR008092">
    <property type="entry name" value="Ribosomal_mS29_met"/>
</dbReference>
<evidence type="ECO:0000256" key="7">
    <source>
        <dbReference type="ARBA" id="ARBA00035140"/>
    </source>
</evidence>
<proteinExistence type="inferred from homology"/>
<keyword evidence="5" id="KW-0496">Mitochondrion</keyword>
<evidence type="ECO:0000313" key="9">
    <source>
        <dbReference type="Proteomes" id="UP001620645"/>
    </source>
</evidence>
<evidence type="ECO:0000256" key="2">
    <source>
        <dbReference type="ARBA" id="ARBA00009863"/>
    </source>
</evidence>